<protein>
    <recommendedName>
        <fullName evidence="2">protein-glutamate methylesterase</fullName>
        <ecNumber evidence="2">3.1.1.61</ecNumber>
    </recommendedName>
</protein>
<reference evidence="6 7" key="1">
    <citation type="submission" date="2017-08" db="EMBL/GenBank/DDBJ databases">
        <title>Infants hospitalized years apart are colonized by the same room-sourced microbial strains.</title>
        <authorList>
            <person name="Brooks B."/>
            <person name="Olm M.R."/>
            <person name="Firek B.A."/>
            <person name="Baker R."/>
            <person name="Thomas B.C."/>
            <person name="Morowitz M.J."/>
            <person name="Banfield J.F."/>
        </authorList>
    </citation>
    <scope>NUCLEOTIDE SEQUENCE [LARGE SCALE GENOMIC DNA]</scope>
    <source>
        <strain evidence="6">S2_005_002_R2_33</strain>
    </source>
</reference>
<dbReference type="Proteomes" id="UP000249082">
    <property type="component" value="Unassembled WGS sequence"/>
</dbReference>
<comment type="caution">
    <text evidence="6">The sequence shown here is derived from an EMBL/GenBank/DDBJ whole genome shotgun (WGS) entry which is preliminary data.</text>
</comment>
<accession>A0A2W5NAX2</accession>
<dbReference type="GO" id="GO:0005737">
    <property type="term" value="C:cytoplasm"/>
    <property type="evidence" value="ECO:0007669"/>
    <property type="project" value="InterPro"/>
</dbReference>
<evidence type="ECO:0000313" key="7">
    <source>
        <dbReference type="Proteomes" id="UP000249082"/>
    </source>
</evidence>
<proteinExistence type="predicted"/>
<evidence type="ECO:0000256" key="3">
    <source>
        <dbReference type="ARBA" id="ARBA00048267"/>
    </source>
</evidence>
<organism evidence="6 7">
    <name type="scientific">Novosphingobium pentaromativorans</name>
    <dbReference type="NCBI Taxonomy" id="205844"/>
    <lineage>
        <taxon>Bacteria</taxon>
        <taxon>Pseudomonadati</taxon>
        <taxon>Pseudomonadota</taxon>
        <taxon>Alphaproteobacteria</taxon>
        <taxon>Sphingomonadales</taxon>
        <taxon>Sphingomonadaceae</taxon>
        <taxon>Novosphingobium</taxon>
    </lineage>
</organism>
<dbReference type="SUPFAM" id="SSF52738">
    <property type="entry name" value="Methylesterase CheB, C-terminal domain"/>
    <property type="match status" value="1"/>
</dbReference>
<dbReference type="InterPro" id="IPR000673">
    <property type="entry name" value="Sig_transdc_resp-reg_Me-estase"/>
</dbReference>
<gene>
    <name evidence="6" type="ORF">DI555_22650</name>
</gene>
<dbReference type="PROSITE" id="PS50122">
    <property type="entry name" value="CHEB"/>
    <property type="match status" value="1"/>
</dbReference>
<name>A0A2W5NAX2_9SPHN</name>
<dbReference type="Pfam" id="PF01339">
    <property type="entry name" value="CheB_methylest"/>
    <property type="match status" value="1"/>
</dbReference>
<keyword evidence="4" id="KW-0145">Chemotaxis</keyword>
<dbReference type="AlphaFoldDB" id="A0A2W5NAX2"/>
<dbReference type="GO" id="GO:0000156">
    <property type="term" value="F:phosphorelay response regulator activity"/>
    <property type="evidence" value="ECO:0007669"/>
    <property type="project" value="InterPro"/>
</dbReference>
<dbReference type="EC" id="3.1.1.61" evidence="2"/>
<dbReference type="InterPro" id="IPR035909">
    <property type="entry name" value="CheB_C"/>
</dbReference>
<feature type="active site" evidence="4">
    <location>
        <position position="134"/>
    </location>
</feature>
<feature type="active site" evidence="4">
    <location>
        <position position="14"/>
    </location>
</feature>
<evidence type="ECO:0000256" key="1">
    <source>
        <dbReference type="ARBA" id="ARBA00022801"/>
    </source>
</evidence>
<dbReference type="EMBL" id="QFPX01000036">
    <property type="protein sequence ID" value="PZQ50592.1"/>
    <property type="molecule type" value="Genomic_DNA"/>
</dbReference>
<evidence type="ECO:0000256" key="2">
    <source>
        <dbReference type="ARBA" id="ARBA00039140"/>
    </source>
</evidence>
<dbReference type="GO" id="GO:0006935">
    <property type="term" value="P:chemotaxis"/>
    <property type="evidence" value="ECO:0007669"/>
    <property type="project" value="UniProtKB-UniRule"/>
</dbReference>
<evidence type="ECO:0000259" key="5">
    <source>
        <dbReference type="PROSITE" id="PS50122"/>
    </source>
</evidence>
<evidence type="ECO:0000313" key="6">
    <source>
        <dbReference type="EMBL" id="PZQ50592.1"/>
    </source>
</evidence>
<dbReference type="PANTHER" id="PTHR42872">
    <property type="entry name" value="PROTEIN-GLUTAMATE METHYLESTERASE/PROTEIN-GLUTAMINE GLUTAMINASE"/>
    <property type="match status" value="1"/>
</dbReference>
<dbReference type="GO" id="GO:0008984">
    <property type="term" value="F:protein-glutamate methylesterase activity"/>
    <property type="evidence" value="ECO:0007669"/>
    <property type="project" value="UniProtKB-EC"/>
</dbReference>
<dbReference type="Gene3D" id="3.40.50.180">
    <property type="entry name" value="Methylesterase CheB, C-terminal domain"/>
    <property type="match status" value="1"/>
</dbReference>
<dbReference type="CDD" id="cd16433">
    <property type="entry name" value="CheB"/>
    <property type="match status" value="1"/>
</dbReference>
<comment type="catalytic activity">
    <reaction evidence="3">
        <text>[protein]-L-glutamate 5-O-methyl ester + H2O = L-glutamyl-[protein] + methanol + H(+)</text>
        <dbReference type="Rhea" id="RHEA:23236"/>
        <dbReference type="Rhea" id="RHEA-COMP:10208"/>
        <dbReference type="Rhea" id="RHEA-COMP:10311"/>
        <dbReference type="ChEBI" id="CHEBI:15377"/>
        <dbReference type="ChEBI" id="CHEBI:15378"/>
        <dbReference type="ChEBI" id="CHEBI:17790"/>
        <dbReference type="ChEBI" id="CHEBI:29973"/>
        <dbReference type="ChEBI" id="CHEBI:82795"/>
        <dbReference type="EC" id="3.1.1.61"/>
    </reaction>
</comment>
<feature type="domain" description="CheB-type methylesterase" evidence="5">
    <location>
        <begin position="3"/>
        <end position="190"/>
    </location>
</feature>
<feature type="active site" evidence="4">
    <location>
        <position position="41"/>
    </location>
</feature>
<keyword evidence="1 4" id="KW-0378">Hydrolase</keyword>
<evidence type="ECO:0000256" key="4">
    <source>
        <dbReference type="PROSITE-ProRule" id="PRU00050"/>
    </source>
</evidence>
<sequence length="190" mass="19724">MTPAPDRAVVLGASAGAVQALSRLLPVLPRDYPLPVLVVVHVPPQRRNVLAELFAAKCRLAVREPDDKEPIAPGTILFAPPDYHMLVEADRTVSLSVEGPVQFSRPSIDVLFETAADAYGTGLIAAVLTGANHDGAEGLRAVTEAGGTALVEDPASAAYPVMPLAALALVPSAETLPLEALARRLLDAAG</sequence>
<dbReference type="PANTHER" id="PTHR42872:SF6">
    <property type="entry name" value="PROTEIN-GLUTAMATE METHYLESTERASE_PROTEIN-GLUTAMINE GLUTAMINASE"/>
    <property type="match status" value="1"/>
</dbReference>